<sequence>MRERIAIIDGLRSPIAKANGKLADVNADILGSIIAKELVIRNNLNYEDFDEVIIGNVANPANSTNIARVMAIRAGFPNTTPAYTVHRNCASGMQSISSAIEKIHSNQGSLYLVGGVESMSNLPLLYSDELRKLITKFSYSKSTIEKLKILSTFRPSFLKPTVGLLAGLNDPISGKIMGLTAENLANEFKISRDAQDEYALKSHQKAQKAIEAGVFKDEIHPIMTKNASILDDDGVRFNQTLQSLNKLNPIFDRLSGTVTAGNSSQVSDGACCLIVCSESKARELNLEPLGFIKDYAYAGLDANRMGLGPIYATEKLFEKTGYSLKDIDLIEMNEAFAAQIIANLEAFKKSNLGEINEEILNVNGGAIALGHPVGMSGARIVLTALKELKRRNDKLALATLCIGGGQGASFLLEI</sequence>
<evidence type="ECO:0000256" key="2">
    <source>
        <dbReference type="ARBA" id="ARBA00022679"/>
    </source>
</evidence>
<dbReference type="InterPro" id="IPR002155">
    <property type="entry name" value="Thiolase"/>
</dbReference>
<name>A0A4Q0ZDD4_9BACT</name>
<evidence type="ECO:0000256" key="4">
    <source>
        <dbReference type="PIRSR" id="PIRSR000429-1"/>
    </source>
</evidence>
<accession>A0A4Q0ZDD4</accession>
<dbReference type="InterPro" id="IPR016039">
    <property type="entry name" value="Thiolase-like"/>
</dbReference>
<dbReference type="PROSITE" id="PS00099">
    <property type="entry name" value="THIOLASE_3"/>
    <property type="match status" value="1"/>
</dbReference>
<organism evidence="8 9">
    <name type="scientific">Arcobacter cloacae</name>
    <dbReference type="NCBI Taxonomy" id="1054034"/>
    <lineage>
        <taxon>Bacteria</taxon>
        <taxon>Pseudomonadati</taxon>
        <taxon>Campylobacterota</taxon>
        <taxon>Epsilonproteobacteria</taxon>
        <taxon>Campylobacterales</taxon>
        <taxon>Arcobacteraceae</taxon>
        <taxon>Arcobacter</taxon>
    </lineage>
</organism>
<dbReference type="Proteomes" id="UP000290870">
    <property type="component" value="Unassembled WGS sequence"/>
</dbReference>
<dbReference type="InterPro" id="IPR020613">
    <property type="entry name" value="Thiolase_CS"/>
</dbReference>
<dbReference type="FunFam" id="3.40.47.10:FF:000010">
    <property type="entry name" value="Acetyl-CoA acetyltransferase (Thiolase)"/>
    <property type="match status" value="1"/>
</dbReference>
<evidence type="ECO:0000256" key="5">
    <source>
        <dbReference type="RuleBase" id="RU003557"/>
    </source>
</evidence>
<feature type="active site" description="Acyl-thioester intermediate" evidence="4">
    <location>
        <position position="89"/>
    </location>
</feature>
<feature type="active site" description="Proton acceptor" evidence="4">
    <location>
        <position position="401"/>
    </location>
</feature>
<evidence type="ECO:0000256" key="3">
    <source>
        <dbReference type="ARBA" id="ARBA00023315"/>
    </source>
</evidence>
<dbReference type="SUPFAM" id="SSF53901">
    <property type="entry name" value="Thiolase-like"/>
    <property type="match status" value="2"/>
</dbReference>
<dbReference type="Pfam" id="PF02803">
    <property type="entry name" value="Thiolase_C"/>
    <property type="match status" value="1"/>
</dbReference>
<reference evidence="8 9" key="1">
    <citation type="submission" date="2017-10" db="EMBL/GenBank/DDBJ databases">
        <title>Genomics of the genus Arcobacter.</title>
        <authorList>
            <person name="Perez-Cataluna A."/>
            <person name="Figueras M.J."/>
        </authorList>
    </citation>
    <scope>NUCLEOTIDE SEQUENCE [LARGE SCALE GENOMIC DNA]</scope>
    <source>
        <strain evidence="8 9">F26</strain>
    </source>
</reference>
<dbReference type="PIRSF" id="PIRSF000429">
    <property type="entry name" value="Ac-CoA_Ac_transf"/>
    <property type="match status" value="1"/>
</dbReference>
<protein>
    <submittedName>
        <fullName evidence="8">Acetyl-CoA C-acyltransferase</fullName>
    </submittedName>
</protein>
<comment type="similarity">
    <text evidence="1 5">Belongs to the thiolase-like superfamily. Thiolase family.</text>
</comment>
<gene>
    <name evidence="8" type="ORF">CRU90_07610</name>
</gene>
<dbReference type="EMBL" id="PDJZ01000007">
    <property type="protein sequence ID" value="RXJ83932.1"/>
    <property type="molecule type" value="Genomic_DNA"/>
</dbReference>
<evidence type="ECO:0000313" key="9">
    <source>
        <dbReference type="Proteomes" id="UP000290870"/>
    </source>
</evidence>
<comment type="caution">
    <text evidence="8">The sequence shown here is derived from an EMBL/GenBank/DDBJ whole genome shotgun (WGS) entry which is preliminary data.</text>
</comment>
<dbReference type="OrthoDB" id="4565318at2"/>
<dbReference type="RefSeq" id="WP_128986689.1">
    <property type="nucleotide sequence ID" value="NZ_PDJZ01000007.1"/>
</dbReference>
<dbReference type="GO" id="GO:0003988">
    <property type="term" value="F:acetyl-CoA C-acyltransferase activity"/>
    <property type="evidence" value="ECO:0007669"/>
    <property type="project" value="UniProtKB-ARBA"/>
</dbReference>
<keyword evidence="3 5" id="KW-0012">Acyltransferase</keyword>
<keyword evidence="2 5" id="KW-0808">Transferase</keyword>
<dbReference type="PROSITE" id="PS00737">
    <property type="entry name" value="THIOLASE_2"/>
    <property type="match status" value="1"/>
</dbReference>
<dbReference type="PANTHER" id="PTHR18919">
    <property type="entry name" value="ACETYL-COA C-ACYLTRANSFERASE"/>
    <property type="match status" value="1"/>
</dbReference>
<feature type="domain" description="Thiolase C-terminal" evidence="7">
    <location>
        <begin position="287"/>
        <end position="413"/>
    </location>
</feature>
<dbReference type="Gene3D" id="3.40.47.10">
    <property type="match status" value="1"/>
</dbReference>
<evidence type="ECO:0000259" key="6">
    <source>
        <dbReference type="Pfam" id="PF00108"/>
    </source>
</evidence>
<dbReference type="InterPro" id="IPR020616">
    <property type="entry name" value="Thiolase_N"/>
</dbReference>
<dbReference type="InterPro" id="IPR020610">
    <property type="entry name" value="Thiolase_AS"/>
</dbReference>
<dbReference type="CDD" id="cd00751">
    <property type="entry name" value="thiolase"/>
    <property type="match status" value="1"/>
</dbReference>
<dbReference type="AlphaFoldDB" id="A0A4Q0ZDD4"/>
<feature type="domain" description="Thiolase N-terminal" evidence="6">
    <location>
        <begin position="5"/>
        <end position="279"/>
    </location>
</feature>
<evidence type="ECO:0000256" key="1">
    <source>
        <dbReference type="ARBA" id="ARBA00010982"/>
    </source>
</evidence>
<proteinExistence type="inferred from homology"/>
<feature type="active site" description="Proton acceptor" evidence="4">
    <location>
        <position position="371"/>
    </location>
</feature>
<dbReference type="Pfam" id="PF00108">
    <property type="entry name" value="Thiolase_N"/>
    <property type="match status" value="1"/>
</dbReference>
<dbReference type="InterPro" id="IPR020617">
    <property type="entry name" value="Thiolase_C"/>
</dbReference>
<evidence type="ECO:0000259" key="7">
    <source>
        <dbReference type="Pfam" id="PF02803"/>
    </source>
</evidence>
<evidence type="ECO:0000313" key="8">
    <source>
        <dbReference type="EMBL" id="RXJ83932.1"/>
    </source>
</evidence>
<dbReference type="NCBIfam" id="TIGR01930">
    <property type="entry name" value="AcCoA-C-Actrans"/>
    <property type="match status" value="1"/>
</dbReference>
<dbReference type="PANTHER" id="PTHR18919:SF151">
    <property type="entry name" value="BLR2427 PROTEIN"/>
    <property type="match status" value="1"/>
</dbReference>